<dbReference type="EMBL" id="LT608166">
    <property type="protein sequence ID" value="SCN63612.1"/>
    <property type="molecule type" value="Genomic_DNA"/>
</dbReference>
<evidence type="ECO:0000313" key="4">
    <source>
        <dbReference type="Proteomes" id="UP000071118"/>
    </source>
</evidence>
<dbReference type="Proteomes" id="UP000195489">
    <property type="component" value="Chromosome 14"/>
</dbReference>
<dbReference type="Proteomes" id="UP000071118">
    <property type="component" value="Chromosome 14"/>
</dbReference>
<evidence type="ECO:0000313" key="6">
    <source>
        <dbReference type="Proteomes" id="UP000507163"/>
    </source>
</evidence>
<dbReference type="EMBL" id="LT608180">
    <property type="protein sequence ID" value="SCM26870.1"/>
    <property type="molecule type" value="Genomic_DNA"/>
</dbReference>
<dbReference type="GeneID" id="27795149"/>
<reference evidence="5 6" key="3">
    <citation type="submission" date="2016-08" db="EMBL/GenBank/DDBJ databases">
        <authorList>
            <consortium name="Pathogen Informatics"/>
        </authorList>
    </citation>
    <scope>NUCLEOTIDE SEQUENCE [LARGE SCALE GENOMIC DNA]</scope>
    <source>
        <strain evidence="1 6">AJ</strain>
        <strain evidence="3">AS</strain>
        <strain evidence="2 5">CB</strain>
    </source>
</reference>
<sequence length="77" mass="9121">MGNKNYEETNITRDHIDNLLNSSNIIYETSSSFDKSVMNGKPSKKDRLLYRIEYLQDGTSIYYTRKMSDIKKMFCCY</sequence>
<gene>
    <name evidence="1" type="ORF">PCHAJ_000475400</name>
    <name evidence="3" type="ORF">PCHAS_1459000</name>
    <name evidence="2" type="ORF">PCHCB_000480800</name>
</gene>
<reference evidence="3" key="2">
    <citation type="submission" date="2014-05" db="EMBL/GenBank/DDBJ databases">
        <authorList>
            <person name="Aslett M.A."/>
            <person name="De Silva N."/>
        </authorList>
    </citation>
    <scope>NUCLEOTIDE SEQUENCE</scope>
    <source>
        <strain evidence="3">AS</strain>
    </source>
</reference>
<evidence type="ECO:0000313" key="2">
    <source>
        <dbReference type="EMBL" id="SCN63612.1"/>
    </source>
</evidence>
<dbReference type="VEuPathDB" id="PlasmoDB:PCHAS_1459000"/>
<proteinExistence type="predicted"/>
<evidence type="ECO:0000313" key="1">
    <source>
        <dbReference type="EMBL" id="SCM26870.1"/>
    </source>
</evidence>
<dbReference type="RefSeq" id="XP_016655070.1">
    <property type="nucleotide sequence ID" value="XM_016799829.1"/>
</dbReference>
<organism evidence="2 5">
    <name type="scientific">Plasmodium chabaudi chabaudi</name>
    <dbReference type="NCBI Taxonomy" id="31271"/>
    <lineage>
        <taxon>Eukaryota</taxon>
        <taxon>Sar</taxon>
        <taxon>Alveolata</taxon>
        <taxon>Apicomplexa</taxon>
        <taxon>Aconoidasida</taxon>
        <taxon>Haemosporida</taxon>
        <taxon>Plasmodiidae</taxon>
        <taxon>Plasmodium</taxon>
        <taxon>Plasmodium (Vinckeia)</taxon>
    </lineage>
</organism>
<evidence type="ECO:0000313" key="5">
    <source>
        <dbReference type="Proteomes" id="UP000195489"/>
    </source>
</evidence>
<dbReference type="KEGG" id="pcb:PCHAS_1459000"/>
<reference evidence="3 4" key="1">
    <citation type="journal article" date="2014" name="BMC Biol.">
        <title>A comprehensive evaluation of rodent malaria parasite genomes and gene expression.</title>
        <authorList>
            <person name="Otto T.D."/>
            <person name="Bohme U."/>
            <person name="Jackson A.P."/>
            <person name="Hunt M."/>
            <person name="Franke-Fayard B."/>
            <person name="Hoeijmakers W.A."/>
            <person name="Religa A.A."/>
            <person name="Robertson L."/>
            <person name="Sanders M."/>
            <person name="Ogun S.A."/>
            <person name="Cunningham D."/>
            <person name="Erhart A."/>
            <person name="Billker O."/>
            <person name="Khan S.M."/>
            <person name="Stunnenberg H.G."/>
            <person name="Langhorne J."/>
            <person name="Holder A.A."/>
            <person name="Waters A.P."/>
            <person name="Newbold C.I."/>
            <person name="Pain A."/>
            <person name="Berriman M."/>
            <person name="Janse C.J."/>
        </authorList>
    </citation>
    <scope>NUCLEOTIDE SEQUENCE [LARGE SCALE GENOMIC DNA]</scope>
    <source>
        <strain evidence="3 4">AS</strain>
    </source>
</reference>
<dbReference type="EMBL" id="LK022891">
    <property type="protein sequence ID" value="VTZ71266.1"/>
    <property type="molecule type" value="Genomic_DNA"/>
</dbReference>
<dbReference type="OrthoDB" id="390568at2759"/>
<keyword evidence="4" id="KW-1185">Reference proteome</keyword>
<evidence type="ECO:0000313" key="3">
    <source>
        <dbReference type="EMBL" id="VTZ71266.1"/>
    </source>
</evidence>
<accession>A0A077TVM6</accession>
<protein>
    <submittedName>
        <fullName evidence="2">Uncharacterized protein</fullName>
    </submittedName>
</protein>
<name>A0A077TVM6_PLACU</name>
<dbReference type="AlphaFoldDB" id="A0A077TVM6"/>
<dbReference type="Proteomes" id="UP000507163">
    <property type="component" value="Chromosome 14"/>
</dbReference>